<organism evidence="1 2">
    <name type="scientific">Streptacidiphilus cavernicola</name>
    <dbReference type="NCBI Taxonomy" id="3342716"/>
    <lineage>
        <taxon>Bacteria</taxon>
        <taxon>Bacillati</taxon>
        <taxon>Actinomycetota</taxon>
        <taxon>Actinomycetes</taxon>
        <taxon>Kitasatosporales</taxon>
        <taxon>Streptomycetaceae</taxon>
        <taxon>Streptacidiphilus</taxon>
    </lineage>
</organism>
<evidence type="ECO:0000313" key="2">
    <source>
        <dbReference type="Proteomes" id="UP001592531"/>
    </source>
</evidence>
<feature type="non-terminal residue" evidence="1">
    <location>
        <position position="1"/>
    </location>
</feature>
<keyword evidence="2" id="KW-1185">Reference proteome</keyword>
<protein>
    <submittedName>
        <fullName evidence="1">Uncharacterized protein</fullName>
    </submittedName>
</protein>
<gene>
    <name evidence="1" type="ORF">ACEZDE_13570</name>
</gene>
<comment type="caution">
    <text evidence="1">The sequence shown here is derived from an EMBL/GenBank/DDBJ whole genome shotgun (WGS) entry which is preliminary data.</text>
</comment>
<accession>A0ABV6VVJ9</accession>
<dbReference type="Proteomes" id="UP001592531">
    <property type="component" value="Unassembled WGS sequence"/>
</dbReference>
<dbReference type="EMBL" id="JBHFAB010000008">
    <property type="protein sequence ID" value="MFC1417668.1"/>
    <property type="molecule type" value="Genomic_DNA"/>
</dbReference>
<proteinExistence type="predicted"/>
<sequence length="292" mass="29378">GQTIPNLVIVPVTNGKVDLYNGSSGTVDLLADITGYYSANGKGSVLTAVGPSRILDTRSGLGAAKARVGARKTVKLTVAGVAGVPSSGVTAVAMNVTEVSPTKPGFITAYPDGGKLPTVSNLNFSAGQTIPNLVIVPVTNGKVDLYNGSSGTVDLLADITGYYSANGSFFQTAGPVRAMDTRSGLGGAGGAVASHGAAGLDVMDLPGTPLPGTVTAVVLNVTVTGSTKPGFLTVFPDSQTLPTVSNLNFGAGQTVSNLVVVPVIDGRIDFYDGTSGTVQVIADLDGYYYTTT</sequence>
<name>A0ABV6VVJ9_9ACTN</name>
<reference evidence="1 2" key="1">
    <citation type="submission" date="2024-09" db="EMBL/GenBank/DDBJ databases">
        <authorList>
            <person name="Lee S.D."/>
        </authorList>
    </citation>
    <scope>NUCLEOTIDE SEQUENCE [LARGE SCALE GENOMIC DNA]</scope>
    <source>
        <strain evidence="1 2">N8-3</strain>
    </source>
</reference>
<evidence type="ECO:0000313" key="1">
    <source>
        <dbReference type="EMBL" id="MFC1417668.1"/>
    </source>
</evidence>